<dbReference type="InterPro" id="IPR045851">
    <property type="entry name" value="AMP-bd_C_sf"/>
</dbReference>
<reference evidence="4" key="1">
    <citation type="submission" date="2022-10" db="EMBL/GenBank/DDBJ databases">
        <title>The complete genomes of actinobacterial strains from the NBC collection.</title>
        <authorList>
            <person name="Joergensen T.S."/>
            <person name="Alvarez Arevalo M."/>
            <person name="Sterndorff E.B."/>
            <person name="Faurdal D."/>
            <person name="Vuksanovic O."/>
            <person name="Mourched A.-S."/>
            <person name="Charusanti P."/>
            <person name="Shaw S."/>
            <person name="Blin K."/>
            <person name="Weber T."/>
        </authorList>
    </citation>
    <scope>NUCLEOTIDE SEQUENCE</scope>
    <source>
        <strain evidence="4">NBC_00222</strain>
    </source>
</reference>
<gene>
    <name evidence="4" type="ORF">OHA16_02115</name>
</gene>
<accession>A0ABZ1TTG6</accession>
<evidence type="ECO:0000256" key="2">
    <source>
        <dbReference type="SAM" id="MobiDB-lite"/>
    </source>
</evidence>
<dbReference type="Gene3D" id="3.40.50.12780">
    <property type="entry name" value="N-terminal domain of ligase-like"/>
    <property type="match status" value="1"/>
</dbReference>
<proteinExistence type="inferred from homology"/>
<evidence type="ECO:0000313" key="4">
    <source>
        <dbReference type="EMBL" id="WUQ81879.1"/>
    </source>
</evidence>
<dbReference type="Proteomes" id="UP001432222">
    <property type="component" value="Chromosome"/>
</dbReference>
<dbReference type="PROSITE" id="PS00455">
    <property type="entry name" value="AMP_BINDING"/>
    <property type="match status" value="1"/>
</dbReference>
<dbReference type="InterPro" id="IPR020845">
    <property type="entry name" value="AMP-binding_CS"/>
</dbReference>
<evidence type="ECO:0000313" key="5">
    <source>
        <dbReference type="Proteomes" id="UP001432222"/>
    </source>
</evidence>
<organism evidence="4 5">
    <name type="scientific">Kitasatospora purpeofusca</name>
    <dbReference type="NCBI Taxonomy" id="67352"/>
    <lineage>
        <taxon>Bacteria</taxon>
        <taxon>Bacillati</taxon>
        <taxon>Actinomycetota</taxon>
        <taxon>Actinomycetes</taxon>
        <taxon>Kitasatosporales</taxon>
        <taxon>Streptomycetaceae</taxon>
        <taxon>Kitasatospora</taxon>
    </lineage>
</organism>
<dbReference type="Gene3D" id="3.30.300.30">
    <property type="match status" value="1"/>
</dbReference>
<evidence type="ECO:0000259" key="3">
    <source>
        <dbReference type="Pfam" id="PF00501"/>
    </source>
</evidence>
<evidence type="ECO:0000256" key="1">
    <source>
        <dbReference type="ARBA" id="ARBA00006432"/>
    </source>
</evidence>
<keyword evidence="5" id="KW-1185">Reference proteome</keyword>
<feature type="domain" description="AMP-dependent synthetase/ligase" evidence="3">
    <location>
        <begin position="9"/>
        <end position="418"/>
    </location>
</feature>
<comment type="similarity">
    <text evidence="1">Belongs to the ATP-dependent AMP-binding enzyme family.</text>
</comment>
<dbReference type="PANTHER" id="PTHR22754">
    <property type="entry name" value="DISCO-INTERACTING PROTEIN 2 DIP2 -RELATED"/>
    <property type="match status" value="1"/>
</dbReference>
<dbReference type="EMBL" id="CP108110">
    <property type="protein sequence ID" value="WUQ81879.1"/>
    <property type="molecule type" value="Genomic_DNA"/>
</dbReference>
<dbReference type="Pfam" id="PF00501">
    <property type="entry name" value="AMP-binding"/>
    <property type="match status" value="1"/>
</dbReference>
<feature type="compositionally biased region" description="Low complexity" evidence="2">
    <location>
        <begin position="273"/>
        <end position="285"/>
    </location>
</feature>
<name>A0ABZ1TTG6_9ACTN</name>
<protein>
    <submittedName>
        <fullName evidence="4">AMP-binding protein</fullName>
    </submittedName>
</protein>
<dbReference type="PANTHER" id="PTHR22754:SF32">
    <property type="entry name" value="DISCO-INTERACTING PROTEIN 2"/>
    <property type="match status" value="1"/>
</dbReference>
<feature type="region of interest" description="Disordered" evidence="2">
    <location>
        <begin position="266"/>
        <end position="285"/>
    </location>
</feature>
<sequence>MTGTLIDLLEDRAREFPGQRLRFVEEGRELSSAELLAEARAVAGGLAGAGVRRGDLVAFVMPNGSGFLRVVFGSQYLGAVPVPLAMPFGGIDEYLDHLGGVVADGSIRHLVVDLPARIRARLVAALPGVSVIDLQDLGAGGEYVPPEGPRDGEGIAFIQYTSGSTSAPKGVVLTHANIIAGLNAITSPAAVGPADRWGLWLPLFHDMGIFSLLAAMSVGADVVLWQPRTFVRKPLDWIAEFAEAGCTLCSAPNFFFDTLVAASRARQDEPSAEESGPSAEGSGPVAPDLSRWRLTFNGAEPVNATTVDEFCAEFAPNGFRRAAMYPVYGMAEATLAVTFPPLGREPVVLRVDRRQLVENGRAVAADPSAAVDTTRDLVGVGQPVPGVRVRVAGDDGPAPEAVVGEIEISGPPVTAGYYLRAVGEERTADGWLRTGDLGLVADGELYVVGRVKDMVIVGGVNYHAEDIEAVVRDHPGVYRKRCVAVLDTDETMAIVAETSLEEEAERAALAADIRMDVRARTGLPTVRVHLVTPRYLPQTSSGKFQRRKVRSGLPS</sequence>
<dbReference type="RefSeq" id="WP_328952951.1">
    <property type="nucleotide sequence ID" value="NZ_CP108110.1"/>
</dbReference>
<dbReference type="SUPFAM" id="SSF56801">
    <property type="entry name" value="Acetyl-CoA synthetase-like"/>
    <property type="match status" value="1"/>
</dbReference>
<dbReference type="InterPro" id="IPR000873">
    <property type="entry name" value="AMP-dep_synth/lig_dom"/>
</dbReference>
<dbReference type="InterPro" id="IPR042099">
    <property type="entry name" value="ANL_N_sf"/>
</dbReference>